<dbReference type="InterPro" id="IPR006059">
    <property type="entry name" value="SBP"/>
</dbReference>
<evidence type="ECO:0000313" key="3">
    <source>
        <dbReference type="EMBL" id="MBB6690558.1"/>
    </source>
</evidence>
<name>A0A841TU07_9BACL</name>
<feature type="region of interest" description="Disordered" evidence="1">
    <location>
        <begin position="27"/>
        <end position="58"/>
    </location>
</feature>
<protein>
    <submittedName>
        <fullName evidence="3">Sugar ABC transporter substrate-binding protein</fullName>
    </submittedName>
</protein>
<evidence type="ECO:0000256" key="1">
    <source>
        <dbReference type="SAM" id="MobiDB-lite"/>
    </source>
</evidence>
<dbReference type="AlphaFoldDB" id="A0A841TU07"/>
<dbReference type="Proteomes" id="UP000553776">
    <property type="component" value="Unassembled WGS sequence"/>
</dbReference>
<dbReference type="CDD" id="cd13585">
    <property type="entry name" value="PBP2_TMBP_like"/>
    <property type="match status" value="1"/>
</dbReference>
<dbReference type="PROSITE" id="PS51257">
    <property type="entry name" value="PROKAR_LIPOPROTEIN"/>
    <property type="match status" value="1"/>
</dbReference>
<reference evidence="3 4" key="1">
    <citation type="submission" date="2020-08" db="EMBL/GenBank/DDBJ databases">
        <title>Cohnella phylogeny.</title>
        <authorList>
            <person name="Dunlap C."/>
        </authorList>
    </citation>
    <scope>NUCLEOTIDE SEQUENCE [LARGE SCALE GENOMIC DNA]</scope>
    <source>
        <strain evidence="3 4">DSM 25239</strain>
    </source>
</reference>
<evidence type="ECO:0000313" key="4">
    <source>
        <dbReference type="Proteomes" id="UP000553776"/>
    </source>
</evidence>
<gene>
    <name evidence="3" type="ORF">H7B90_03995</name>
</gene>
<proteinExistence type="predicted"/>
<dbReference type="PANTHER" id="PTHR43649:SF12">
    <property type="entry name" value="DIACETYLCHITOBIOSE BINDING PROTEIN DASA"/>
    <property type="match status" value="1"/>
</dbReference>
<comment type="caution">
    <text evidence="3">The sequence shown here is derived from an EMBL/GenBank/DDBJ whole genome shotgun (WGS) entry which is preliminary data.</text>
</comment>
<dbReference type="Gene3D" id="3.40.190.10">
    <property type="entry name" value="Periplasmic binding protein-like II"/>
    <property type="match status" value="1"/>
</dbReference>
<dbReference type="InterPro" id="IPR050490">
    <property type="entry name" value="Bact_solute-bd_prot1"/>
</dbReference>
<organism evidence="3 4">
    <name type="scientific">Cohnella xylanilytica</name>
    <dbReference type="NCBI Taxonomy" id="557555"/>
    <lineage>
        <taxon>Bacteria</taxon>
        <taxon>Bacillati</taxon>
        <taxon>Bacillota</taxon>
        <taxon>Bacilli</taxon>
        <taxon>Bacillales</taxon>
        <taxon>Paenibacillaceae</taxon>
        <taxon>Cohnella</taxon>
    </lineage>
</organism>
<dbReference type="SUPFAM" id="SSF53850">
    <property type="entry name" value="Periplasmic binding protein-like II"/>
    <property type="match status" value="1"/>
</dbReference>
<accession>A0A841TU07</accession>
<dbReference type="RefSeq" id="WP_185134588.1">
    <property type="nucleotide sequence ID" value="NZ_JACJVR010000012.1"/>
</dbReference>
<dbReference type="PANTHER" id="PTHR43649">
    <property type="entry name" value="ARABINOSE-BINDING PROTEIN-RELATED"/>
    <property type="match status" value="1"/>
</dbReference>
<feature type="chain" id="PRO_5039037447" evidence="2">
    <location>
        <begin position="18"/>
        <end position="481"/>
    </location>
</feature>
<dbReference type="EMBL" id="JACJVR010000012">
    <property type="protein sequence ID" value="MBB6690558.1"/>
    <property type="molecule type" value="Genomic_DNA"/>
</dbReference>
<evidence type="ECO:0000256" key="2">
    <source>
        <dbReference type="SAM" id="SignalP"/>
    </source>
</evidence>
<dbReference type="Pfam" id="PF01547">
    <property type="entry name" value="SBP_bac_1"/>
    <property type="match status" value="1"/>
</dbReference>
<keyword evidence="2" id="KW-0732">Signal</keyword>
<sequence length="481" mass="52566">MGSNGKWFKAASASVLAAAVLAGCSSNSNEGGSGGDSASSSDKPASASTSTEASASPSGGVVTLKYVDWATDEERKSQQKSFDAFMEKHKNIKIDYQSVAYDEFGAKLTAMAASKTLPDISAMLEPQALRWAESGILMDLSKYYDDGTISPKMESNKFVSPDGKLLGYSVANEIIVLHYNKQLFDDAGIPYPPAETEKAWTWDQFLEVARKLTLDKNGKHPNEPGFDKNNIVQYGVDINHSADFLWTPFAISNGGGEVSQDGKELLIHKPETAEAVQKVADLALKEFVSPTPAQAQGLPGDVGQKLASKKVAMATSGQWELVNIGPQVEKGLRNGVGVLPIFKKPATTNTGLPLVIYNTTKHPDEAIELYKWLMDPNQNQANFDSGVWMPTELSWYTDPALIEKWTASKVHPPEYKTAVVDYALKATYPTPWFFLPTYSRLGEVLNPAMDQVWLGEKTAEQVFQEIYPKMKEIFDSGKANP</sequence>
<feature type="signal peptide" evidence="2">
    <location>
        <begin position="1"/>
        <end position="17"/>
    </location>
</feature>
<keyword evidence="4" id="KW-1185">Reference proteome</keyword>